<dbReference type="GO" id="GO:0004725">
    <property type="term" value="F:protein tyrosine phosphatase activity"/>
    <property type="evidence" value="ECO:0007669"/>
    <property type="project" value="InterPro"/>
</dbReference>
<reference evidence="2" key="2">
    <citation type="submission" date="2020-11" db="EMBL/GenBank/DDBJ databases">
        <authorList>
            <person name="McCartney M.A."/>
            <person name="Auch B."/>
            <person name="Kono T."/>
            <person name="Mallez S."/>
            <person name="Becker A."/>
            <person name="Gohl D.M."/>
            <person name="Silverstein K.A.T."/>
            <person name="Koren S."/>
            <person name="Bechman K.B."/>
            <person name="Herman A."/>
            <person name="Abrahante J.E."/>
            <person name="Garbe J."/>
        </authorList>
    </citation>
    <scope>NUCLEOTIDE SEQUENCE</scope>
    <source>
        <strain evidence="2">Duluth1</strain>
        <tissue evidence="2">Whole animal</tissue>
    </source>
</reference>
<dbReference type="Proteomes" id="UP000828390">
    <property type="component" value="Unassembled WGS sequence"/>
</dbReference>
<dbReference type="SUPFAM" id="SSF52799">
    <property type="entry name" value="(Phosphotyrosine protein) phosphatases II"/>
    <property type="match status" value="1"/>
</dbReference>
<gene>
    <name evidence="2" type="ORF">DPMN_103321</name>
</gene>
<dbReference type="InterPro" id="IPR000242">
    <property type="entry name" value="PTP_cat"/>
</dbReference>
<comment type="caution">
    <text evidence="2">The sequence shown here is derived from an EMBL/GenBank/DDBJ whole genome shotgun (WGS) entry which is preliminary data.</text>
</comment>
<keyword evidence="3" id="KW-1185">Reference proteome</keyword>
<name>A0A9D4HAX6_DREPO</name>
<evidence type="ECO:0000313" key="2">
    <source>
        <dbReference type="EMBL" id="KAH3830084.1"/>
    </source>
</evidence>
<accession>A0A9D4HAX6</accession>
<evidence type="ECO:0000313" key="3">
    <source>
        <dbReference type="Proteomes" id="UP000828390"/>
    </source>
</evidence>
<reference evidence="2" key="1">
    <citation type="journal article" date="2019" name="bioRxiv">
        <title>The Genome of the Zebra Mussel, Dreissena polymorpha: A Resource for Invasive Species Research.</title>
        <authorList>
            <person name="McCartney M.A."/>
            <person name="Auch B."/>
            <person name="Kono T."/>
            <person name="Mallez S."/>
            <person name="Zhang Y."/>
            <person name="Obille A."/>
            <person name="Becker A."/>
            <person name="Abrahante J.E."/>
            <person name="Garbe J."/>
            <person name="Badalamenti J.P."/>
            <person name="Herman A."/>
            <person name="Mangelson H."/>
            <person name="Liachko I."/>
            <person name="Sullivan S."/>
            <person name="Sone E.D."/>
            <person name="Koren S."/>
            <person name="Silverstein K.A.T."/>
            <person name="Beckman K.B."/>
            <person name="Gohl D.M."/>
        </authorList>
    </citation>
    <scope>NUCLEOTIDE SEQUENCE</scope>
    <source>
        <strain evidence="2">Duluth1</strain>
        <tissue evidence="2">Whole animal</tissue>
    </source>
</reference>
<feature type="domain" description="Tyrosine-protein phosphatase" evidence="1">
    <location>
        <begin position="2"/>
        <end position="40"/>
    </location>
</feature>
<organism evidence="2 3">
    <name type="scientific">Dreissena polymorpha</name>
    <name type="common">Zebra mussel</name>
    <name type="synonym">Mytilus polymorpha</name>
    <dbReference type="NCBI Taxonomy" id="45954"/>
    <lineage>
        <taxon>Eukaryota</taxon>
        <taxon>Metazoa</taxon>
        <taxon>Spiralia</taxon>
        <taxon>Lophotrochozoa</taxon>
        <taxon>Mollusca</taxon>
        <taxon>Bivalvia</taxon>
        <taxon>Autobranchia</taxon>
        <taxon>Heteroconchia</taxon>
        <taxon>Euheterodonta</taxon>
        <taxon>Imparidentia</taxon>
        <taxon>Neoheterodontei</taxon>
        <taxon>Myida</taxon>
        <taxon>Dreissenoidea</taxon>
        <taxon>Dreissenidae</taxon>
        <taxon>Dreissena</taxon>
    </lineage>
</organism>
<dbReference type="InterPro" id="IPR029021">
    <property type="entry name" value="Prot-tyrosine_phosphatase-like"/>
</dbReference>
<dbReference type="Pfam" id="PF00102">
    <property type="entry name" value="Y_phosphatase"/>
    <property type="match status" value="1"/>
</dbReference>
<protein>
    <recommendedName>
        <fullName evidence="1">Tyrosine-protein phosphatase domain-containing protein</fullName>
    </recommendedName>
</protein>
<dbReference type="EMBL" id="JAIWYP010000004">
    <property type="protein sequence ID" value="KAH3830084.1"/>
    <property type="molecule type" value="Genomic_DNA"/>
</dbReference>
<dbReference type="AlphaFoldDB" id="A0A9D4HAX6"/>
<sequence length="62" mass="7005">MGTFIAMDILIDKGQARQTVDMYACVTKLRQQRVNMVQTAVSSIVRVAKTCSFKRQLLLNLT</sequence>
<proteinExistence type="predicted"/>
<evidence type="ECO:0000259" key="1">
    <source>
        <dbReference type="Pfam" id="PF00102"/>
    </source>
</evidence>
<dbReference type="Gene3D" id="3.90.190.10">
    <property type="entry name" value="Protein tyrosine phosphatase superfamily"/>
    <property type="match status" value="1"/>
</dbReference>